<sequence length="496" mass="54490">MIGATLPVPLPDAPARLARLSREAHKQASISDYPTPPWNTNHQAGTSVLIVGGGQAGLVTAYGLRRKGIAGVLVVDAAPEGSAGPWDTYARMHTLRTPKDIKWPTWGVPAASPRAWFDARYGEDAWERIDQFPTADWHAFLEWYRISMGITVRFDTTVTEISGGSGNSPFRVGVRHHDGSRHTVTAQRVVLATGLEGAGGRNIPRELFAGIPTDRYAHTHDRIDFAALAGQRIGVLGGGTGAFDNAATALEAGAASAVVHLRRPAMPTVSPYRWMEFPGIIEHYASFTDEQKWAFNVHLSRVDQPATQNAIWRAFAFETFAFRCASPWNSATWTGEEIVVRTPQGEERYDFVIAATGISVDVSQRPELSDLAEHIMLWRDRLAPELIELMPHLGAYPYLDEHFGLRSADAGHEQRLRRIHLFNHGARLSTGVLSHQISGLYGGVRRLVDGIADGFFRDASSALLEQFLGFDTPAGVVIGPRDDAQLFPSARRHERA</sequence>
<dbReference type="PRINTS" id="PR00368">
    <property type="entry name" value="FADPNR"/>
</dbReference>
<accession>A0A1H3S2F6</accession>
<dbReference type="InterPro" id="IPR050982">
    <property type="entry name" value="Auxin_biosynth/cation_transpt"/>
</dbReference>
<dbReference type="InterPro" id="IPR023753">
    <property type="entry name" value="FAD/NAD-binding_dom"/>
</dbReference>
<keyword evidence="4" id="KW-1185">Reference proteome</keyword>
<dbReference type="AlphaFoldDB" id="A0A1H3S2F6"/>
<dbReference type="Gene3D" id="3.50.50.60">
    <property type="entry name" value="FAD/NAD(P)-binding domain"/>
    <property type="match status" value="2"/>
</dbReference>
<name>A0A1H3S2F6_9MICO</name>
<reference evidence="3 4" key="1">
    <citation type="submission" date="2016-10" db="EMBL/GenBank/DDBJ databases">
        <authorList>
            <person name="de Groot N.N."/>
        </authorList>
    </citation>
    <scope>NUCLEOTIDE SEQUENCE [LARGE SCALE GENOMIC DNA]</scope>
    <source>
        <strain evidence="3 4">CGMCC 4.3491</strain>
    </source>
</reference>
<dbReference type="PANTHER" id="PTHR43539">
    <property type="entry name" value="FLAVIN-BINDING MONOOXYGENASE-LIKE PROTEIN (AFU_ORTHOLOGUE AFUA_4G09220)"/>
    <property type="match status" value="1"/>
</dbReference>
<organism evidence="3 4">
    <name type="scientific">Herbiconiux ginsengi</name>
    <dbReference type="NCBI Taxonomy" id="381665"/>
    <lineage>
        <taxon>Bacteria</taxon>
        <taxon>Bacillati</taxon>
        <taxon>Actinomycetota</taxon>
        <taxon>Actinomycetes</taxon>
        <taxon>Micrococcales</taxon>
        <taxon>Microbacteriaceae</taxon>
        <taxon>Herbiconiux</taxon>
    </lineage>
</organism>
<dbReference type="PANTHER" id="PTHR43539:SF91">
    <property type="entry name" value="FAD-DEPENDENT URATE HYDROXYLASE"/>
    <property type="match status" value="1"/>
</dbReference>
<dbReference type="STRING" id="381665.SAMN05216554_3210"/>
<dbReference type="RefSeq" id="WP_092555560.1">
    <property type="nucleotide sequence ID" value="NZ_FNPZ01000003.1"/>
</dbReference>
<dbReference type="EMBL" id="FNPZ01000003">
    <property type="protein sequence ID" value="SDZ31349.1"/>
    <property type="molecule type" value="Genomic_DNA"/>
</dbReference>
<dbReference type="Pfam" id="PF07992">
    <property type="entry name" value="Pyr_redox_2"/>
    <property type="match status" value="1"/>
</dbReference>
<gene>
    <name evidence="3" type="ORF">SAMN05216554_3210</name>
</gene>
<evidence type="ECO:0000256" key="1">
    <source>
        <dbReference type="ARBA" id="ARBA00023002"/>
    </source>
</evidence>
<dbReference type="GO" id="GO:0050660">
    <property type="term" value="F:flavin adenine dinucleotide binding"/>
    <property type="evidence" value="ECO:0007669"/>
    <property type="project" value="TreeGrafter"/>
</dbReference>
<dbReference type="GO" id="GO:0004497">
    <property type="term" value="F:monooxygenase activity"/>
    <property type="evidence" value="ECO:0007669"/>
    <property type="project" value="TreeGrafter"/>
</dbReference>
<dbReference type="InterPro" id="IPR036188">
    <property type="entry name" value="FAD/NAD-bd_sf"/>
</dbReference>
<dbReference type="Proteomes" id="UP000198891">
    <property type="component" value="Unassembled WGS sequence"/>
</dbReference>
<dbReference type="SUPFAM" id="SSF51905">
    <property type="entry name" value="FAD/NAD(P)-binding domain"/>
    <property type="match status" value="2"/>
</dbReference>
<dbReference type="OrthoDB" id="8671611at2"/>
<evidence type="ECO:0000313" key="3">
    <source>
        <dbReference type="EMBL" id="SDZ31349.1"/>
    </source>
</evidence>
<protein>
    <recommendedName>
        <fullName evidence="2">FAD/NAD(P)-binding domain-containing protein</fullName>
    </recommendedName>
</protein>
<evidence type="ECO:0000313" key="4">
    <source>
        <dbReference type="Proteomes" id="UP000198891"/>
    </source>
</evidence>
<evidence type="ECO:0000259" key="2">
    <source>
        <dbReference type="Pfam" id="PF07992"/>
    </source>
</evidence>
<feature type="domain" description="FAD/NAD(P)-binding" evidence="2">
    <location>
        <begin position="47"/>
        <end position="269"/>
    </location>
</feature>
<proteinExistence type="predicted"/>
<keyword evidence="1" id="KW-0560">Oxidoreductase</keyword>